<proteinExistence type="predicted"/>
<dbReference type="Proteomes" id="UP000319848">
    <property type="component" value="Unassembled WGS sequence"/>
</dbReference>
<evidence type="ECO:0000313" key="1">
    <source>
        <dbReference type="EMBL" id="TWI08032.1"/>
    </source>
</evidence>
<name>V6S398_9FLAO</name>
<dbReference type="EMBL" id="VLKQ01000022">
    <property type="protein sequence ID" value="TWI08032.1"/>
    <property type="molecule type" value="Genomic_DNA"/>
</dbReference>
<dbReference type="AlphaFoldDB" id="V6S398"/>
<organism evidence="1 2">
    <name type="scientific">Flavobacterium cauense R2A-7</name>
    <dbReference type="NCBI Taxonomy" id="1341154"/>
    <lineage>
        <taxon>Bacteria</taxon>
        <taxon>Pseudomonadati</taxon>
        <taxon>Bacteroidota</taxon>
        <taxon>Flavobacteriia</taxon>
        <taxon>Flavobacteriales</taxon>
        <taxon>Flavobacteriaceae</taxon>
        <taxon>Flavobacterium</taxon>
    </lineage>
</organism>
<keyword evidence="2" id="KW-1185">Reference proteome</keyword>
<evidence type="ECO:0008006" key="3">
    <source>
        <dbReference type="Google" id="ProtNLM"/>
    </source>
</evidence>
<gene>
    <name evidence="1" type="ORF">IP98_02921</name>
</gene>
<protein>
    <recommendedName>
        <fullName evidence="3">Tetratricopeptide repeat protein</fullName>
    </recommendedName>
</protein>
<dbReference type="Gene3D" id="1.25.40.10">
    <property type="entry name" value="Tetratricopeptide repeat domain"/>
    <property type="match status" value="1"/>
</dbReference>
<accession>V6S398</accession>
<dbReference type="InterPro" id="IPR011990">
    <property type="entry name" value="TPR-like_helical_dom_sf"/>
</dbReference>
<dbReference type="STRING" id="1341154.FCR2A7T_07140"/>
<comment type="caution">
    <text evidence="1">The sequence shown here is derived from an EMBL/GenBank/DDBJ whole genome shotgun (WGS) entry which is preliminary data.</text>
</comment>
<reference evidence="1 2" key="1">
    <citation type="journal article" date="2015" name="Stand. Genomic Sci.">
        <title>Genomic Encyclopedia of Bacterial and Archaeal Type Strains, Phase III: the genomes of soil and plant-associated and newly described type strains.</title>
        <authorList>
            <person name="Whitman W.B."/>
            <person name="Woyke T."/>
            <person name="Klenk H.P."/>
            <person name="Zhou Y."/>
            <person name="Lilburn T.G."/>
            <person name="Beck B.J."/>
            <person name="De Vos P."/>
            <person name="Vandamme P."/>
            <person name="Eisen J.A."/>
            <person name="Garrity G."/>
            <person name="Hugenholtz P."/>
            <person name="Kyrpides N.C."/>
        </authorList>
    </citation>
    <scope>NUCLEOTIDE SEQUENCE [LARGE SCALE GENOMIC DNA]</scope>
    <source>
        <strain evidence="1 2">CGMCC 1.7270</strain>
    </source>
</reference>
<evidence type="ECO:0000313" key="2">
    <source>
        <dbReference type="Proteomes" id="UP000319848"/>
    </source>
</evidence>
<sequence>MKNALLTILILIGTVCHSQNIKQLETELRYWKSGEEYGDKIKLARTLQKIDPFNDTAINYICQYYQDREIDSVNYFFENLTKNFPNKPEPFLLRSEYLYSQKEVENYTLKKVEYLLKAKKIDPSNIIANYSLAETYYRDFLLPFEKPNYDLFTEVKFENDSIFNPKTDSLSIIKSKSSFPNSAELALQSFKDLWDISNSYRNVIYYPMKQLACFLNVELPAKYALQPNPNRYYPTNQFMNLSTDWECDKTINYLFKAESSEGDGDWLTKQLKSLNEPNLYNMNSKPNSIIYRFTWLRSFHHPISIRIEKIDEKYNLHWAMGKGAGGYEPKGLKGKGQRKISAKEWRDFESLLNKANYENLPNNVYVLMSDGATWTLEHKESDIFEVTKTNDPSKDFKSICLYLLKLTNIKIKEAEIY</sequence>
<dbReference type="OrthoDB" id="185897at2"/>
<dbReference type="RefSeq" id="WP_023569887.1">
    <property type="nucleotide sequence ID" value="NZ_AVBI01000008.1"/>
</dbReference>